<dbReference type="CDD" id="cd02966">
    <property type="entry name" value="TlpA_like_family"/>
    <property type="match status" value="1"/>
</dbReference>
<dbReference type="InterPro" id="IPR036249">
    <property type="entry name" value="Thioredoxin-like_sf"/>
</dbReference>
<dbReference type="OrthoDB" id="5243587at2"/>
<evidence type="ECO:0000313" key="3">
    <source>
        <dbReference type="EMBL" id="PTL56565.1"/>
    </source>
</evidence>
<keyword evidence="2" id="KW-0472">Membrane</keyword>
<dbReference type="SUPFAM" id="SSF52833">
    <property type="entry name" value="Thioredoxin-like"/>
    <property type="match status" value="1"/>
</dbReference>
<feature type="compositionally biased region" description="Basic and acidic residues" evidence="1">
    <location>
        <begin position="29"/>
        <end position="39"/>
    </location>
</feature>
<feature type="region of interest" description="Disordered" evidence="1">
    <location>
        <begin position="1"/>
        <end position="66"/>
    </location>
</feature>
<dbReference type="Gene3D" id="3.40.30.10">
    <property type="entry name" value="Glutaredoxin"/>
    <property type="match status" value="1"/>
</dbReference>
<protein>
    <submittedName>
        <fullName evidence="3">Uncharacterized protein</fullName>
    </submittedName>
</protein>
<dbReference type="RefSeq" id="WP_107570284.1">
    <property type="nucleotide sequence ID" value="NZ_PYYB01000002.1"/>
</dbReference>
<sequence>MSEDGRDDGPLGFGPADEEPARPSVPPPARDRDPDRPTAAERLAAGDASDPDLPRPGRRERRPSLPGGRGRYGWFVGVVLVLLLGLVTLNSIGSDGVSSRGLERESEAPTFAAPLALGDLDGDVNVATKADQGDAGDVPACSIRRPDVVTLCALTERRPVVLAFFATRGGDCVDQLDAVEAVSRRHPRVAFVGVSIRGDRGDLRDLIRRRGWTFPIAYDRDGVLANLYGVAVCPQIAYLRRGGRTFDTSLGTLRERDLEGYVTALERGGARFGETPTGTSGASGATP</sequence>
<accession>A0A2T4UFJ8</accession>
<evidence type="ECO:0000313" key="4">
    <source>
        <dbReference type="Proteomes" id="UP000240739"/>
    </source>
</evidence>
<organism evidence="3 4">
    <name type="scientific">Paraconexibacter algicola</name>
    <dbReference type="NCBI Taxonomy" id="2133960"/>
    <lineage>
        <taxon>Bacteria</taxon>
        <taxon>Bacillati</taxon>
        <taxon>Actinomycetota</taxon>
        <taxon>Thermoleophilia</taxon>
        <taxon>Solirubrobacterales</taxon>
        <taxon>Paraconexibacteraceae</taxon>
        <taxon>Paraconexibacter</taxon>
    </lineage>
</organism>
<reference evidence="3 4" key="1">
    <citation type="submission" date="2018-03" db="EMBL/GenBank/DDBJ databases">
        <title>Aquarubrobacter algicola gen. nov., sp. nov., a novel actinobacterium isolated from shallow eutrophic lake during the end of cyanobacterial harmful algal blooms.</title>
        <authorList>
            <person name="Chun S.J."/>
        </authorList>
    </citation>
    <scope>NUCLEOTIDE SEQUENCE [LARGE SCALE GENOMIC DNA]</scope>
    <source>
        <strain evidence="3 4">Seoho-28</strain>
    </source>
</reference>
<evidence type="ECO:0000256" key="1">
    <source>
        <dbReference type="SAM" id="MobiDB-lite"/>
    </source>
</evidence>
<evidence type="ECO:0000256" key="2">
    <source>
        <dbReference type="SAM" id="Phobius"/>
    </source>
</evidence>
<name>A0A2T4UFJ8_9ACTN</name>
<feature type="transmembrane region" description="Helical" evidence="2">
    <location>
        <begin position="72"/>
        <end position="92"/>
    </location>
</feature>
<keyword evidence="4" id="KW-1185">Reference proteome</keyword>
<keyword evidence="2" id="KW-1133">Transmembrane helix</keyword>
<keyword evidence="2" id="KW-0812">Transmembrane</keyword>
<dbReference type="EMBL" id="PYYB01000002">
    <property type="protein sequence ID" value="PTL56565.1"/>
    <property type="molecule type" value="Genomic_DNA"/>
</dbReference>
<comment type="caution">
    <text evidence="3">The sequence shown here is derived from an EMBL/GenBank/DDBJ whole genome shotgun (WGS) entry which is preliminary data.</text>
</comment>
<dbReference type="Proteomes" id="UP000240739">
    <property type="component" value="Unassembled WGS sequence"/>
</dbReference>
<gene>
    <name evidence="3" type="ORF">C7Y72_16585</name>
</gene>
<dbReference type="AlphaFoldDB" id="A0A2T4UFJ8"/>
<proteinExistence type="predicted"/>